<evidence type="ECO:0000256" key="3">
    <source>
        <dbReference type="ARBA" id="ARBA00022692"/>
    </source>
</evidence>
<dbReference type="PANTHER" id="PTHR30619:SF1">
    <property type="entry name" value="RECOMBINATION PROTEIN 2"/>
    <property type="match status" value="1"/>
</dbReference>
<dbReference type="InterPro" id="IPR004477">
    <property type="entry name" value="ComEC_N"/>
</dbReference>
<dbReference type="EMBL" id="LSRP01000151">
    <property type="protein sequence ID" value="OJF90046.1"/>
    <property type="molecule type" value="Genomic_DNA"/>
</dbReference>
<feature type="transmembrane region" description="Helical" evidence="7">
    <location>
        <begin position="258"/>
        <end position="284"/>
    </location>
</feature>
<protein>
    <submittedName>
        <fullName evidence="10">Transporter</fullName>
    </submittedName>
</protein>
<evidence type="ECO:0000256" key="5">
    <source>
        <dbReference type="ARBA" id="ARBA00023136"/>
    </source>
</evidence>
<keyword evidence="11" id="KW-1185">Reference proteome</keyword>
<keyword evidence="4 7" id="KW-1133">Transmembrane helix</keyword>
<dbReference type="Pfam" id="PF13567">
    <property type="entry name" value="DUF4131"/>
    <property type="match status" value="1"/>
</dbReference>
<organism evidence="10 11">
    <name type="scientific">Pararhizobium antarcticum</name>
    <dbReference type="NCBI Taxonomy" id="1798805"/>
    <lineage>
        <taxon>Bacteria</taxon>
        <taxon>Pseudomonadati</taxon>
        <taxon>Pseudomonadota</taxon>
        <taxon>Alphaproteobacteria</taxon>
        <taxon>Hyphomicrobiales</taxon>
        <taxon>Rhizobiaceae</taxon>
        <taxon>Rhizobium/Agrobacterium group</taxon>
        <taxon>Pararhizobium</taxon>
    </lineage>
</organism>
<feature type="transmembrane region" description="Helical" evidence="7">
    <location>
        <begin position="7"/>
        <end position="28"/>
    </location>
</feature>
<feature type="transmembrane region" description="Helical" evidence="7">
    <location>
        <begin position="34"/>
        <end position="51"/>
    </location>
</feature>
<dbReference type="AlphaFoldDB" id="A0A657LK48"/>
<reference evidence="10 11" key="1">
    <citation type="submission" date="2016-02" db="EMBL/GenBank/DDBJ databases">
        <title>Genome sequencing of a beta-galactosidase producing bacteria Rhizobium sp. 59.</title>
        <authorList>
            <person name="Wang D."/>
            <person name="Kot W."/>
            <person name="Qin Y."/>
            <person name="Hansen L."/>
            <person name="Naqvi K."/>
            <person name="Rensing C."/>
        </authorList>
    </citation>
    <scope>NUCLEOTIDE SEQUENCE [LARGE SCALE GENOMIC DNA]</scope>
    <source>
        <strain evidence="10 11">59</strain>
    </source>
</reference>
<evidence type="ECO:0000259" key="8">
    <source>
        <dbReference type="Pfam" id="PF03772"/>
    </source>
</evidence>
<feature type="transmembrane region" description="Helical" evidence="7">
    <location>
        <begin position="345"/>
        <end position="362"/>
    </location>
</feature>
<evidence type="ECO:0000256" key="2">
    <source>
        <dbReference type="ARBA" id="ARBA00022475"/>
    </source>
</evidence>
<dbReference type="PANTHER" id="PTHR30619">
    <property type="entry name" value="DNA INTERNALIZATION/COMPETENCE PROTEIN COMEC/REC2"/>
    <property type="match status" value="1"/>
</dbReference>
<comment type="caution">
    <text evidence="10">The sequence shown here is derived from an EMBL/GenBank/DDBJ whole genome shotgun (WGS) entry which is preliminary data.</text>
</comment>
<sequence length="777" mass="82756">MAEEQAYGHAFLFIPVFIGAGALTWFALAEQPGLYKLALLLCVSGMAAILLRHARTVWRLGSRLVACFVAGMLLAALETQRLDTVLLDTPVTTLVRGTVIGREATDRGHWRYIVAVTQTSDPRLKRPPDKVSLLSRSREAAIAIGRTIEGRARLSPPSGPALPGLNDFAFDSYFKGIGAVGYFYGTPHAVTAAEARVNGAAVALRGRITEEIARWREAIGTRIRTTIGGDAGAIAAALVTAEERAISRDTIDVLRQAGLAHVLAISGLNMVLAAGTFLIGARTLLCLVPGLAQRVAIKKIAATGALVMVFAYILISGGAVSAVRSWIMISIMLVAVFFDRPSISLRNVALSAIVILLVNPSAVTGPGFQMSFAATLALVAGYAHWRDRKLEERPLVIPGAGGLRFVSGFFGGLFLSSLIGGLSTMIYSAGHFHRLAAYGLAGNIMAMPVISVLVMPFALIAMMLMPLGLDRYPLLIMGQGIEWMIAMARIVAGWQGDITTGRLPESAVLLIAAGGVFLCLFRTRLAAGGLIVMTAGVVVLLVQSTSMPALVISEDGRLVAAIEGARASVNRQKPPDFIFAQWQRALDLDDHRPPVQRADLAQADTEQAEKAKADKPYADPPPILSPGVGNRRAPKPPIDVVAAKTSIRRALLESPAGRFGCAPKQWCAMTTREGWLVVAVEDARFVGAACDTADIVVTPVMLRFSTCRTGARLISGKSLRRSGALEIYASDDVTTGSGQGTTGMRIVEAVGGATRAWERHRLYDWRTGAFVPVLPAD</sequence>
<dbReference type="Proteomes" id="UP000182661">
    <property type="component" value="Unassembled WGS sequence"/>
</dbReference>
<feature type="transmembrane region" description="Helical" evidence="7">
    <location>
        <begin position="435"/>
        <end position="460"/>
    </location>
</feature>
<feature type="transmembrane region" description="Helical" evidence="7">
    <location>
        <begin position="472"/>
        <end position="494"/>
    </location>
</feature>
<evidence type="ECO:0000256" key="7">
    <source>
        <dbReference type="SAM" id="Phobius"/>
    </source>
</evidence>
<evidence type="ECO:0000313" key="10">
    <source>
        <dbReference type="EMBL" id="OJF90046.1"/>
    </source>
</evidence>
<evidence type="ECO:0000259" key="9">
    <source>
        <dbReference type="Pfam" id="PF13567"/>
    </source>
</evidence>
<accession>A0A657LK48</accession>
<comment type="subcellular location">
    <subcellularLocation>
        <location evidence="1">Cell membrane</location>
        <topology evidence="1">Multi-pass membrane protein</topology>
    </subcellularLocation>
</comment>
<feature type="region of interest" description="Disordered" evidence="6">
    <location>
        <begin position="603"/>
        <end position="636"/>
    </location>
</feature>
<dbReference type="InterPro" id="IPR052159">
    <property type="entry name" value="Competence_DNA_uptake"/>
</dbReference>
<feature type="transmembrane region" description="Helical" evidence="7">
    <location>
        <begin position="506"/>
        <end position="523"/>
    </location>
</feature>
<keyword evidence="5 7" id="KW-0472">Membrane</keyword>
<feature type="domain" description="DUF4131" evidence="9">
    <location>
        <begin position="37"/>
        <end position="185"/>
    </location>
</feature>
<evidence type="ECO:0000313" key="11">
    <source>
        <dbReference type="Proteomes" id="UP000182661"/>
    </source>
</evidence>
<gene>
    <name evidence="10" type="ORF">AX760_08545</name>
</gene>
<keyword evidence="2" id="KW-1003">Cell membrane</keyword>
<feature type="transmembrane region" description="Helical" evidence="7">
    <location>
        <begin position="368"/>
        <end position="385"/>
    </location>
</feature>
<dbReference type="Pfam" id="PF03772">
    <property type="entry name" value="Competence"/>
    <property type="match status" value="1"/>
</dbReference>
<feature type="domain" description="ComEC/Rec2-related protein" evidence="8">
    <location>
        <begin position="238"/>
        <end position="522"/>
    </location>
</feature>
<name>A0A657LK48_9HYPH</name>
<proteinExistence type="predicted"/>
<dbReference type="GO" id="GO:0005886">
    <property type="term" value="C:plasma membrane"/>
    <property type="evidence" value="ECO:0007669"/>
    <property type="project" value="UniProtKB-SubCell"/>
</dbReference>
<feature type="transmembrane region" description="Helical" evidence="7">
    <location>
        <begin position="530"/>
        <end position="552"/>
    </location>
</feature>
<feature type="compositionally biased region" description="Basic and acidic residues" evidence="6">
    <location>
        <begin position="607"/>
        <end position="617"/>
    </location>
</feature>
<dbReference type="NCBIfam" id="TIGR00360">
    <property type="entry name" value="ComEC_N-term"/>
    <property type="match status" value="1"/>
</dbReference>
<dbReference type="InterPro" id="IPR025405">
    <property type="entry name" value="DUF4131"/>
</dbReference>
<evidence type="ECO:0000256" key="4">
    <source>
        <dbReference type="ARBA" id="ARBA00022989"/>
    </source>
</evidence>
<feature type="transmembrane region" description="Helical" evidence="7">
    <location>
        <begin position="405"/>
        <end position="429"/>
    </location>
</feature>
<keyword evidence="3 7" id="KW-0812">Transmembrane</keyword>
<feature type="transmembrane region" description="Helical" evidence="7">
    <location>
        <begin position="296"/>
        <end position="315"/>
    </location>
</feature>
<evidence type="ECO:0000256" key="1">
    <source>
        <dbReference type="ARBA" id="ARBA00004651"/>
    </source>
</evidence>
<evidence type="ECO:0000256" key="6">
    <source>
        <dbReference type="SAM" id="MobiDB-lite"/>
    </source>
</evidence>